<comment type="caution">
    <text evidence="6">The sequence shown here is derived from an EMBL/GenBank/DDBJ whole genome shotgun (WGS) entry which is preliminary data.</text>
</comment>
<keyword evidence="2 5" id="KW-0812">Transmembrane</keyword>
<proteinExistence type="predicted"/>
<feature type="transmembrane region" description="Helical" evidence="5">
    <location>
        <begin position="109"/>
        <end position="130"/>
    </location>
</feature>
<feature type="transmembrane region" description="Helical" evidence="5">
    <location>
        <begin position="380"/>
        <end position="402"/>
    </location>
</feature>
<keyword evidence="3 5" id="KW-1133">Transmembrane helix</keyword>
<organism evidence="6 7">
    <name type="scientific">Chimaeribacter californicus</name>
    <dbReference type="NCBI Taxonomy" id="2060067"/>
    <lineage>
        <taxon>Bacteria</taxon>
        <taxon>Pseudomonadati</taxon>
        <taxon>Pseudomonadota</taxon>
        <taxon>Gammaproteobacteria</taxon>
        <taxon>Enterobacterales</taxon>
        <taxon>Yersiniaceae</taxon>
        <taxon>Chimaeribacter</taxon>
    </lineage>
</organism>
<dbReference type="OrthoDB" id="103403at2"/>
<evidence type="ECO:0000256" key="1">
    <source>
        <dbReference type="ARBA" id="ARBA00004141"/>
    </source>
</evidence>
<evidence type="ECO:0000313" key="7">
    <source>
        <dbReference type="Proteomes" id="UP000234240"/>
    </source>
</evidence>
<name>A0A2N5E778_9GAMM</name>
<comment type="subcellular location">
    <subcellularLocation>
        <location evidence="1">Membrane</location>
        <topology evidence="1">Multi-pass membrane protein</topology>
    </subcellularLocation>
</comment>
<keyword evidence="4 5" id="KW-0472">Membrane</keyword>
<dbReference type="InterPro" id="IPR002797">
    <property type="entry name" value="Polysacc_synth"/>
</dbReference>
<dbReference type="EMBL" id="PJZF01000007">
    <property type="protein sequence ID" value="PLR37325.1"/>
    <property type="molecule type" value="Genomic_DNA"/>
</dbReference>
<dbReference type="Proteomes" id="UP000234240">
    <property type="component" value="Unassembled WGS sequence"/>
</dbReference>
<accession>A0A2N5E778</accession>
<dbReference type="PANTHER" id="PTHR43424:SF1">
    <property type="entry name" value="LOCUS PUTATIVE PROTEIN 1-RELATED"/>
    <property type="match status" value="1"/>
</dbReference>
<keyword evidence="7" id="KW-1185">Reference proteome</keyword>
<evidence type="ECO:0000313" key="6">
    <source>
        <dbReference type="EMBL" id="PLR37325.1"/>
    </source>
</evidence>
<dbReference type="Pfam" id="PF01943">
    <property type="entry name" value="Polysacc_synt"/>
    <property type="match status" value="1"/>
</dbReference>
<feature type="transmembrane region" description="Helical" evidence="5">
    <location>
        <begin position="356"/>
        <end position="374"/>
    </location>
</feature>
<feature type="transmembrane region" description="Helical" evidence="5">
    <location>
        <begin position="41"/>
        <end position="63"/>
    </location>
</feature>
<reference evidence="6 7" key="1">
    <citation type="submission" date="2017-12" db="EMBL/GenBank/DDBJ databases">
        <title>Characterization of six clinical isolates of Enterochimera gen. nov., a novel genus of the Yersiniaciae family and the three species Enterochimera arupensis sp. nov., Enterochimera coloradensis sp. nov, and Enterochimera californica sp. nov.</title>
        <authorList>
            <person name="Rossi A."/>
            <person name="Fisher M."/>
        </authorList>
    </citation>
    <scope>NUCLEOTIDE SEQUENCE [LARGE SCALE GENOMIC DNA]</scope>
    <source>
        <strain evidence="7">2015-Iso6</strain>
    </source>
</reference>
<feature type="transmembrane region" description="Helical" evidence="5">
    <location>
        <begin position="84"/>
        <end position="103"/>
    </location>
</feature>
<feature type="transmembrane region" description="Helical" evidence="5">
    <location>
        <begin position="288"/>
        <end position="306"/>
    </location>
</feature>
<evidence type="ECO:0000256" key="3">
    <source>
        <dbReference type="ARBA" id="ARBA00022989"/>
    </source>
</evidence>
<feature type="transmembrane region" description="Helical" evidence="5">
    <location>
        <begin position="165"/>
        <end position="182"/>
    </location>
</feature>
<evidence type="ECO:0000256" key="4">
    <source>
        <dbReference type="ARBA" id="ARBA00023136"/>
    </source>
</evidence>
<feature type="transmembrane region" description="Helical" evidence="5">
    <location>
        <begin position="142"/>
        <end position="159"/>
    </location>
</feature>
<evidence type="ECO:0000256" key="5">
    <source>
        <dbReference type="SAM" id="Phobius"/>
    </source>
</evidence>
<gene>
    <name evidence="6" type="ORF">CYR55_10315</name>
</gene>
<dbReference type="InterPro" id="IPR052556">
    <property type="entry name" value="PolySynth_Transporter"/>
</dbReference>
<dbReference type="CDD" id="cd13128">
    <property type="entry name" value="MATE_Wzx_like"/>
    <property type="match status" value="1"/>
</dbReference>
<dbReference type="PANTHER" id="PTHR43424">
    <property type="entry name" value="LOCUS PUTATIVE PROTEIN 1-RELATED"/>
    <property type="match status" value="1"/>
</dbReference>
<feature type="transmembrane region" description="Helical" evidence="5">
    <location>
        <begin position="251"/>
        <end position="276"/>
    </location>
</feature>
<feature type="transmembrane region" description="Helical" evidence="5">
    <location>
        <begin position="12"/>
        <end position="29"/>
    </location>
</feature>
<sequence length="433" mass="48761">MKPVIINACWLIAERVLFGFSGVFISIYVARYLQPAQFGTISYLLSIVAITVPLIQMGADNILFNRIARNPQSGIRLMLASARLRARWFAVTSAILLVWGLWYLEWTPFVMLVLVLISSYFQIQDVFKIYYDATLNSKRNTFINNGVLLLAILVRVAMVKYEMSLVWFVLPYILSSAVPYLIRRRMFMREHPAPAQMPASRALTDRYSRYLMVVGLPLSLSALSIVIYTRIDQVMLESMVGAHAVGLYSAATTLCYAWTFVPMALITSLMATVVGARNADEQADMIRMLFLIILIVMLPIVGFYLLFGGQLLTMLFGAGFSEASAIVPLCTFTALCSVLGTLSMRVMVLYSGYRFIAFKMPLVALVNIVLNWMLIPRYGIAGAAMSTLVAEFLSFFLFNIFFRKGKITVLQLTCYQSIPVVNRKVKSYVKKFS</sequence>
<feature type="transmembrane region" description="Helical" evidence="5">
    <location>
        <begin position="210"/>
        <end position="231"/>
    </location>
</feature>
<dbReference type="AlphaFoldDB" id="A0A2N5E778"/>
<protein>
    <submittedName>
        <fullName evidence="6">Flippase</fullName>
    </submittedName>
</protein>
<dbReference type="RefSeq" id="WP_101816057.1">
    <property type="nucleotide sequence ID" value="NZ_PJZF01000007.1"/>
</dbReference>
<feature type="transmembrane region" description="Helical" evidence="5">
    <location>
        <begin position="326"/>
        <end position="344"/>
    </location>
</feature>
<evidence type="ECO:0000256" key="2">
    <source>
        <dbReference type="ARBA" id="ARBA00022692"/>
    </source>
</evidence>
<dbReference type="GO" id="GO:0016020">
    <property type="term" value="C:membrane"/>
    <property type="evidence" value="ECO:0007669"/>
    <property type="project" value="UniProtKB-SubCell"/>
</dbReference>